<evidence type="ECO:0000256" key="2">
    <source>
        <dbReference type="ARBA" id="ARBA00022771"/>
    </source>
</evidence>
<dbReference type="EMBL" id="VJMH01005532">
    <property type="protein sequence ID" value="KAF0694896.1"/>
    <property type="molecule type" value="Genomic_DNA"/>
</dbReference>
<dbReference type="InterPro" id="IPR000306">
    <property type="entry name" value="Znf_FYVE"/>
</dbReference>
<dbReference type="PANTHER" id="PTHR13510:SF44">
    <property type="entry name" value="RABENOSYN-5"/>
    <property type="match status" value="1"/>
</dbReference>
<dbReference type="SUPFAM" id="SSF55961">
    <property type="entry name" value="Bet v1-like"/>
    <property type="match status" value="1"/>
</dbReference>
<dbReference type="Gene3D" id="3.30.40.10">
    <property type="entry name" value="Zinc/RING finger domain, C3HC4 (zinc finger)"/>
    <property type="match status" value="1"/>
</dbReference>
<evidence type="ECO:0000256" key="4">
    <source>
        <dbReference type="PROSITE-ProRule" id="PRU00091"/>
    </source>
</evidence>
<organism evidence="9 10">
    <name type="scientific">Aphanomyces stellatus</name>
    <dbReference type="NCBI Taxonomy" id="120398"/>
    <lineage>
        <taxon>Eukaryota</taxon>
        <taxon>Sar</taxon>
        <taxon>Stramenopiles</taxon>
        <taxon>Oomycota</taxon>
        <taxon>Saprolegniomycetes</taxon>
        <taxon>Saprolegniales</taxon>
        <taxon>Verrucalvaceae</taxon>
        <taxon>Aphanomyces</taxon>
    </lineage>
</organism>
<keyword evidence="10" id="KW-1185">Reference proteome</keyword>
<keyword evidence="3" id="KW-0862">Zinc</keyword>
<dbReference type="InterPro" id="IPR023393">
    <property type="entry name" value="START-like_dom_sf"/>
</dbReference>
<dbReference type="Pfam" id="PF01363">
    <property type="entry name" value="FYVE"/>
    <property type="match status" value="1"/>
</dbReference>
<evidence type="ECO:0000313" key="9">
    <source>
        <dbReference type="EMBL" id="VFT91063.1"/>
    </source>
</evidence>
<feature type="compositionally biased region" description="Polar residues" evidence="5">
    <location>
        <begin position="505"/>
        <end position="516"/>
    </location>
</feature>
<dbReference type="EMBL" id="CAADRA010005553">
    <property type="protein sequence ID" value="VFT91063.1"/>
    <property type="molecule type" value="Genomic_DNA"/>
</dbReference>
<sequence length="647" mass="71094">MSTALPLPKGYFDMSRITEAERMQYAEYADSAIRKVFALSDFHKNSWVPVAEKKGVSIYRNFASGPKPRMNGTAIPQQSFAHKSNIAEVACKSTMPASLEEICRAYSAHDDGLFRRLMKKLNPRVVDAAVLQSVVPRSASNPYRYVGIKWFGVKSASMMVTNRDYCCLEVMDRIPDSSGNEMFVRVLSSIDIPECPSLENSHGFVRGKILVGYIYRMDTAEAKVARMHHVMRYDPNGYCPSQLSFKIAEKDVVTSMVQLKRIIEKQQMTCCSLVEKSQWVPSTARTSCAVCGRSFGLFRHRHHCRACGEVICGKCSIHRAVEVPGTNIKKVRICTLCNMGVNKGTDPDLLQEMSMLSVNSGATQAFNEYDLYNANGPNTPSAYSTASNGSNISNASFRSTSTDYQQRHQHGQYNASQVPAVVSMNRNQSWGRSTSHEVIAPLSARNQRPVDLSYLPKTPTTPSGNQQQTTSSKFDGPTTPNAGTRPRTGTIVTPRTQEKLDLSYLPQTPKTPSQRPATAAGFPSTPNQQRAAGAAFPTTPTSRPHSSSTAASPRNPMPHPSLVNKPKPTTYFGEGSLNFGVHNTNLGNQAPEPVRAAPAGIETAKTMEDLLRKSYNGMAVDYVYSMLADRNNQAIPVARNQTQATTS</sequence>
<dbReference type="Pfam" id="PF01852">
    <property type="entry name" value="START"/>
    <property type="match status" value="1"/>
</dbReference>
<dbReference type="Proteomes" id="UP000332933">
    <property type="component" value="Unassembled WGS sequence"/>
</dbReference>
<dbReference type="InterPro" id="IPR052727">
    <property type="entry name" value="Rab4/Rab5_effector"/>
</dbReference>
<dbReference type="PROSITE" id="PS50178">
    <property type="entry name" value="ZF_FYVE"/>
    <property type="match status" value="1"/>
</dbReference>
<name>A0A485L0Q8_9STRA</name>
<feature type="compositionally biased region" description="Polar residues" evidence="5">
    <location>
        <begin position="394"/>
        <end position="404"/>
    </location>
</feature>
<dbReference type="PROSITE" id="PS50848">
    <property type="entry name" value="START"/>
    <property type="match status" value="1"/>
</dbReference>
<dbReference type="AlphaFoldDB" id="A0A485L0Q8"/>
<dbReference type="InterPro" id="IPR011011">
    <property type="entry name" value="Znf_FYVE_PHD"/>
</dbReference>
<dbReference type="InterPro" id="IPR002913">
    <property type="entry name" value="START_lipid-bd_dom"/>
</dbReference>
<dbReference type="SUPFAM" id="SSF57903">
    <property type="entry name" value="FYVE/PHD zinc finger"/>
    <property type="match status" value="1"/>
</dbReference>
<feature type="domain" description="FYVE-type" evidence="6">
    <location>
        <begin position="282"/>
        <end position="342"/>
    </location>
</feature>
<evidence type="ECO:0000256" key="3">
    <source>
        <dbReference type="ARBA" id="ARBA00022833"/>
    </source>
</evidence>
<keyword evidence="1" id="KW-0479">Metal-binding</keyword>
<evidence type="ECO:0000259" key="7">
    <source>
        <dbReference type="PROSITE" id="PS50848"/>
    </source>
</evidence>
<dbReference type="InterPro" id="IPR013083">
    <property type="entry name" value="Znf_RING/FYVE/PHD"/>
</dbReference>
<dbReference type="OrthoDB" id="70570at2759"/>
<keyword evidence="2 4" id="KW-0863">Zinc-finger</keyword>
<feature type="region of interest" description="Disordered" evidence="5">
    <location>
        <begin position="394"/>
        <end position="419"/>
    </location>
</feature>
<dbReference type="SMART" id="SM00064">
    <property type="entry name" value="FYVE"/>
    <property type="match status" value="1"/>
</dbReference>
<dbReference type="CDD" id="cd00065">
    <property type="entry name" value="FYVE_like_SF"/>
    <property type="match status" value="1"/>
</dbReference>
<dbReference type="PANTHER" id="PTHR13510">
    <property type="entry name" value="FYVE-FINGER-CONTAINING RAB5 EFFECTOR PROTEIN RABENOSYN-5-RELATED"/>
    <property type="match status" value="1"/>
</dbReference>
<dbReference type="Gene3D" id="3.30.530.20">
    <property type="match status" value="1"/>
</dbReference>
<evidence type="ECO:0000313" key="8">
    <source>
        <dbReference type="EMBL" id="KAF0694896.1"/>
    </source>
</evidence>
<reference evidence="8" key="2">
    <citation type="submission" date="2019-06" db="EMBL/GenBank/DDBJ databases">
        <title>Genomics analysis of Aphanomyces spp. identifies a new class of oomycete effector associated with host adaptation.</title>
        <authorList>
            <person name="Gaulin E."/>
        </authorList>
    </citation>
    <scope>NUCLEOTIDE SEQUENCE</scope>
    <source>
        <strain evidence="8">CBS 578.67</strain>
    </source>
</reference>
<feature type="domain" description="START" evidence="7">
    <location>
        <begin position="18"/>
        <end position="268"/>
    </location>
</feature>
<evidence type="ECO:0000313" key="10">
    <source>
        <dbReference type="Proteomes" id="UP000332933"/>
    </source>
</evidence>
<evidence type="ECO:0000256" key="1">
    <source>
        <dbReference type="ARBA" id="ARBA00022723"/>
    </source>
</evidence>
<accession>A0A485L0Q8</accession>
<feature type="compositionally biased region" description="Polar residues" evidence="5">
    <location>
        <begin position="458"/>
        <end position="482"/>
    </location>
</feature>
<feature type="region of interest" description="Disordered" evidence="5">
    <location>
        <begin position="452"/>
        <end position="559"/>
    </location>
</feature>
<evidence type="ECO:0000259" key="6">
    <source>
        <dbReference type="PROSITE" id="PS50178"/>
    </source>
</evidence>
<reference evidence="9 10" key="1">
    <citation type="submission" date="2019-03" db="EMBL/GenBank/DDBJ databases">
        <authorList>
            <person name="Gaulin E."/>
            <person name="Dumas B."/>
        </authorList>
    </citation>
    <scope>NUCLEOTIDE SEQUENCE [LARGE SCALE GENOMIC DNA]</scope>
    <source>
        <strain evidence="9">CBS 568.67</strain>
    </source>
</reference>
<proteinExistence type="predicted"/>
<dbReference type="GO" id="GO:0008270">
    <property type="term" value="F:zinc ion binding"/>
    <property type="evidence" value="ECO:0007669"/>
    <property type="project" value="UniProtKB-KW"/>
</dbReference>
<evidence type="ECO:0000256" key="5">
    <source>
        <dbReference type="SAM" id="MobiDB-lite"/>
    </source>
</evidence>
<protein>
    <submittedName>
        <fullName evidence="9">Aste57867_14238 protein</fullName>
    </submittedName>
</protein>
<dbReference type="GO" id="GO:0008289">
    <property type="term" value="F:lipid binding"/>
    <property type="evidence" value="ECO:0007669"/>
    <property type="project" value="InterPro"/>
</dbReference>
<gene>
    <name evidence="9" type="primary">Aste57867_14238</name>
    <name evidence="8" type="ORF">As57867_014187</name>
    <name evidence="9" type="ORF">ASTE57867_14238</name>
</gene>
<feature type="compositionally biased region" description="Low complexity" evidence="5">
    <location>
        <begin position="537"/>
        <end position="554"/>
    </location>
</feature>
<dbReference type="InterPro" id="IPR017455">
    <property type="entry name" value="Znf_FYVE-rel"/>
</dbReference>